<dbReference type="Pfam" id="PF01395">
    <property type="entry name" value="PBP_GOBP"/>
    <property type="match status" value="1"/>
</dbReference>
<keyword evidence="2" id="KW-0732">Signal</keyword>
<evidence type="ECO:0000256" key="2">
    <source>
        <dbReference type="SAM" id="SignalP"/>
    </source>
</evidence>
<evidence type="ECO:0000313" key="3">
    <source>
        <dbReference type="EnsemblMetazoa" id="GAUT028968-PA"/>
    </source>
</evidence>
<dbReference type="CDD" id="cd23992">
    <property type="entry name" value="PBP_GOBP"/>
    <property type="match status" value="1"/>
</dbReference>
<sequence length="148" mass="17248">MQSWILLLINAQIITIILSAKPMAERYNDEYDEDMQNLERECLAEENIPDRFELANYSVTQHFLAQIEHSRAIPRNAKCFLRCWYKKLKIIKEQLVASIGPIPELSRPLRDCNKVATEWAQKQSGGDECEFAWSFYNCVREGMAKCLT</sequence>
<feature type="chain" id="PRO_5008399120" evidence="2">
    <location>
        <begin position="20"/>
        <end position="148"/>
    </location>
</feature>
<name>A0A1A9V858_GLOAU</name>
<dbReference type="Proteomes" id="UP000078200">
    <property type="component" value="Unassembled WGS sequence"/>
</dbReference>
<feature type="signal peptide" evidence="2">
    <location>
        <begin position="1"/>
        <end position="19"/>
    </location>
</feature>
<dbReference type="SUPFAM" id="SSF47565">
    <property type="entry name" value="Insect pheromone/odorant-binding proteins"/>
    <property type="match status" value="1"/>
</dbReference>
<keyword evidence="1" id="KW-0175">Coiled coil</keyword>
<keyword evidence="4" id="KW-1185">Reference proteome</keyword>
<feature type="coiled-coil region" evidence="1">
    <location>
        <begin position="21"/>
        <end position="48"/>
    </location>
</feature>
<accession>A0A1A9V858</accession>
<reference evidence="3" key="1">
    <citation type="submission" date="2020-05" db="UniProtKB">
        <authorList>
            <consortium name="EnsemblMetazoa"/>
        </authorList>
    </citation>
    <scope>IDENTIFICATION</scope>
    <source>
        <strain evidence="3">TTRI</strain>
    </source>
</reference>
<dbReference type="EnsemblMetazoa" id="GAUT028968-RA">
    <property type="protein sequence ID" value="GAUT028968-PA"/>
    <property type="gene ID" value="GAUT028968"/>
</dbReference>
<evidence type="ECO:0000256" key="1">
    <source>
        <dbReference type="SAM" id="Coils"/>
    </source>
</evidence>
<evidence type="ECO:0000313" key="4">
    <source>
        <dbReference type="Proteomes" id="UP000078200"/>
    </source>
</evidence>
<organism evidence="3 4">
    <name type="scientific">Glossina austeni</name>
    <name type="common">Savannah tsetse fly</name>
    <dbReference type="NCBI Taxonomy" id="7395"/>
    <lineage>
        <taxon>Eukaryota</taxon>
        <taxon>Metazoa</taxon>
        <taxon>Ecdysozoa</taxon>
        <taxon>Arthropoda</taxon>
        <taxon>Hexapoda</taxon>
        <taxon>Insecta</taxon>
        <taxon>Pterygota</taxon>
        <taxon>Neoptera</taxon>
        <taxon>Endopterygota</taxon>
        <taxon>Diptera</taxon>
        <taxon>Brachycera</taxon>
        <taxon>Muscomorpha</taxon>
        <taxon>Hippoboscoidea</taxon>
        <taxon>Glossinidae</taxon>
        <taxon>Glossina</taxon>
    </lineage>
</organism>
<dbReference type="InterPro" id="IPR036728">
    <property type="entry name" value="PBP_GOBP_sf"/>
</dbReference>
<protein>
    <submittedName>
        <fullName evidence="3">Uncharacterized protein</fullName>
    </submittedName>
</protein>
<dbReference type="Gene3D" id="1.10.238.20">
    <property type="entry name" value="Pheromone/general odorant binding protein domain"/>
    <property type="match status" value="1"/>
</dbReference>
<dbReference type="VEuPathDB" id="VectorBase:GAUT028968"/>
<proteinExistence type="predicted"/>
<dbReference type="InterPro" id="IPR006170">
    <property type="entry name" value="PBP/GOBP"/>
</dbReference>
<dbReference type="GO" id="GO:0005549">
    <property type="term" value="F:odorant binding"/>
    <property type="evidence" value="ECO:0007669"/>
    <property type="project" value="InterPro"/>
</dbReference>
<dbReference type="AlphaFoldDB" id="A0A1A9V858"/>